<evidence type="ECO:0000313" key="2">
    <source>
        <dbReference type="EMBL" id="MEQ2256886.1"/>
    </source>
</evidence>
<gene>
    <name evidence="2" type="ORF">ILYODFUR_028711</name>
</gene>
<dbReference type="Proteomes" id="UP001482620">
    <property type="component" value="Unassembled WGS sequence"/>
</dbReference>
<reference evidence="2 3" key="1">
    <citation type="submission" date="2021-06" db="EMBL/GenBank/DDBJ databases">
        <authorList>
            <person name="Palmer J.M."/>
        </authorList>
    </citation>
    <scope>NUCLEOTIDE SEQUENCE [LARGE SCALE GENOMIC DNA]</scope>
    <source>
        <strain evidence="3">if_2019</strain>
        <tissue evidence="2">Muscle</tissue>
    </source>
</reference>
<proteinExistence type="predicted"/>
<name>A0ABV0VI74_9TELE</name>
<keyword evidence="3" id="KW-1185">Reference proteome</keyword>
<protein>
    <submittedName>
        <fullName evidence="2">Uncharacterized protein</fullName>
    </submittedName>
</protein>
<evidence type="ECO:0000256" key="1">
    <source>
        <dbReference type="SAM" id="MobiDB-lite"/>
    </source>
</evidence>
<accession>A0ABV0VI74</accession>
<sequence>MPLITAIPPAAGGMGRLEATAIKLPTGKQLPPENGAKPDLGQLDELGRIFPPGHQSEAGSAGTGTPLASATLAMIPAQHQRCPMPHRGSVGPLRGIPLLAGRKWLAAVASLPEEDACRKGR</sequence>
<evidence type="ECO:0000313" key="3">
    <source>
        <dbReference type="Proteomes" id="UP001482620"/>
    </source>
</evidence>
<dbReference type="EMBL" id="JAHRIQ010108238">
    <property type="protein sequence ID" value="MEQ2256886.1"/>
    <property type="molecule type" value="Genomic_DNA"/>
</dbReference>
<organism evidence="2 3">
    <name type="scientific">Ilyodon furcidens</name>
    <name type="common">goldbreast splitfin</name>
    <dbReference type="NCBI Taxonomy" id="33524"/>
    <lineage>
        <taxon>Eukaryota</taxon>
        <taxon>Metazoa</taxon>
        <taxon>Chordata</taxon>
        <taxon>Craniata</taxon>
        <taxon>Vertebrata</taxon>
        <taxon>Euteleostomi</taxon>
        <taxon>Actinopterygii</taxon>
        <taxon>Neopterygii</taxon>
        <taxon>Teleostei</taxon>
        <taxon>Neoteleostei</taxon>
        <taxon>Acanthomorphata</taxon>
        <taxon>Ovalentaria</taxon>
        <taxon>Atherinomorphae</taxon>
        <taxon>Cyprinodontiformes</taxon>
        <taxon>Goodeidae</taxon>
        <taxon>Ilyodon</taxon>
    </lineage>
</organism>
<comment type="caution">
    <text evidence="2">The sequence shown here is derived from an EMBL/GenBank/DDBJ whole genome shotgun (WGS) entry which is preliminary data.</text>
</comment>
<feature type="region of interest" description="Disordered" evidence="1">
    <location>
        <begin position="25"/>
        <end position="67"/>
    </location>
</feature>